<keyword evidence="4" id="KW-0732">Signal</keyword>
<comment type="similarity">
    <text evidence="1 8">Belongs to the tannase family.</text>
</comment>
<dbReference type="AlphaFoldDB" id="A0A4Q4TAW7"/>
<dbReference type="SUPFAM" id="SSF53474">
    <property type="entry name" value="alpha/beta-Hydrolases"/>
    <property type="match status" value="1"/>
</dbReference>
<evidence type="ECO:0000256" key="5">
    <source>
        <dbReference type="ARBA" id="ARBA00022801"/>
    </source>
</evidence>
<dbReference type="EMBL" id="QJNU01000243">
    <property type="protein sequence ID" value="RYP03766.1"/>
    <property type="molecule type" value="Genomic_DNA"/>
</dbReference>
<evidence type="ECO:0000256" key="7">
    <source>
        <dbReference type="ARBA" id="ARBA00023157"/>
    </source>
</evidence>
<dbReference type="Pfam" id="PF07519">
    <property type="entry name" value="Tannase"/>
    <property type="match status" value="1"/>
</dbReference>
<keyword evidence="5 8" id="KW-0378">Hydrolase</keyword>
<keyword evidence="7" id="KW-1015">Disulfide bond</keyword>
<dbReference type="InterPro" id="IPR011118">
    <property type="entry name" value="Tannase/feruloyl_esterase"/>
</dbReference>
<accession>A0A4Q4TAW7</accession>
<gene>
    <name evidence="9" type="ORF">DL764_004941</name>
</gene>
<evidence type="ECO:0000256" key="6">
    <source>
        <dbReference type="ARBA" id="ARBA00022837"/>
    </source>
</evidence>
<dbReference type="PANTHER" id="PTHR33938">
    <property type="entry name" value="FERULOYL ESTERASE B-RELATED"/>
    <property type="match status" value="1"/>
</dbReference>
<sequence length="534" mass="58279">MPNFSTNLLPLFAGPLGALTNNCRIQTFEAIVANIPDVTVNYVEAVPRNGSFGDAETNLLFPVNATQLPALCAVGINVKSSANSSFNFGLFLPEGGIWNERLMTTGNGGYGGGINWLDMGTLSHYGFATMSTDTGHSSGPRDASWGLNAPESLFDWGYRAMHGSVDIVNKYYATPEGIRYSYYAACSTGGRQGLKEIYLHPDSFDGISVGAPAWWSTHLAGAVLYWGLLNYPASDPKHISPSLFPSIMAEVKKQCDGQDGIIDGIVSDVHGCNFDFDALLCAPDSHPSGFLTPEQLTTIKRFHADWVAANGTFVFPGATLGIDPTILLGDGTDALLEHGYYTNWVLNDTEWDYTQFSHRDVLFADTIDPGNASADDYDLFTFRKRGGKILHYHGDADTIIPSTSSIYYYKEVSNALTAKNVYLDDFYRFFLVPGMGHCYGSPNAPWYVAGAAQSLTGATHSVPGFEDADHDIILALMRWVEEDVAPDKIVATKFRNETVSAGVQSQRPLCGYPRRAKYISGDPDKESNWECRGL</sequence>
<keyword evidence="6" id="KW-0106">Calcium</keyword>
<evidence type="ECO:0000256" key="8">
    <source>
        <dbReference type="RuleBase" id="RU361238"/>
    </source>
</evidence>
<dbReference type="InterPro" id="IPR029058">
    <property type="entry name" value="AB_hydrolase_fold"/>
</dbReference>
<keyword evidence="2" id="KW-0719">Serine esterase</keyword>
<keyword evidence="10" id="KW-1185">Reference proteome</keyword>
<dbReference type="OrthoDB" id="3039123at2759"/>
<protein>
    <recommendedName>
        <fullName evidence="8">Carboxylic ester hydrolase</fullName>
        <ecNumber evidence="8">3.1.1.-</ecNumber>
    </recommendedName>
</protein>
<proteinExistence type="inferred from homology"/>
<organism evidence="9 10">
    <name type="scientific">Monosporascus ibericus</name>
    <dbReference type="NCBI Taxonomy" id="155417"/>
    <lineage>
        <taxon>Eukaryota</taxon>
        <taxon>Fungi</taxon>
        <taxon>Dikarya</taxon>
        <taxon>Ascomycota</taxon>
        <taxon>Pezizomycotina</taxon>
        <taxon>Sordariomycetes</taxon>
        <taxon>Xylariomycetidae</taxon>
        <taxon>Xylariales</taxon>
        <taxon>Xylariales incertae sedis</taxon>
        <taxon>Monosporascus</taxon>
    </lineage>
</organism>
<name>A0A4Q4TAW7_9PEZI</name>
<dbReference type="GO" id="GO:0046872">
    <property type="term" value="F:metal ion binding"/>
    <property type="evidence" value="ECO:0007669"/>
    <property type="project" value="UniProtKB-KW"/>
</dbReference>
<evidence type="ECO:0000313" key="10">
    <source>
        <dbReference type="Proteomes" id="UP000293360"/>
    </source>
</evidence>
<dbReference type="EC" id="3.1.1.-" evidence="8"/>
<keyword evidence="3" id="KW-0479">Metal-binding</keyword>
<evidence type="ECO:0000256" key="1">
    <source>
        <dbReference type="ARBA" id="ARBA00006249"/>
    </source>
</evidence>
<dbReference type="PANTHER" id="PTHR33938:SF2">
    <property type="entry name" value="CARBOXYLIC ESTER HYDROLASE"/>
    <property type="match status" value="1"/>
</dbReference>
<evidence type="ECO:0000256" key="3">
    <source>
        <dbReference type="ARBA" id="ARBA00022723"/>
    </source>
</evidence>
<dbReference type="GO" id="GO:0030600">
    <property type="term" value="F:feruloyl esterase activity"/>
    <property type="evidence" value="ECO:0007669"/>
    <property type="project" value="UniProtKB-ARBA"/>
</dbReference>
<evidence type="ECO:0000256" key="2">
    <source>
        <dbReference type="ARBA" id="ARBA00022487"/>
    </source>
</evidence>
<reference evidence="9 10" key="1">
    <citation type="submission" date="2018-06" db="EMBL/GenBank/DDBJ databases">
        <title>Complete Genomes of Monosporascus.</title>
        <authorList>
            <person name="Robinson A.J."/>
            <person name="Natvig D.O."/>
        </authorList>
    </citation>
    <scope>NUCLEOTIDE SEQUENCE [LARGE SCALE GENOMIC DNA]</scope>
    <source>
        <strain evidence="9 10">CBS 110550</strain>
    </source>
</reference>
<comment type="caution">
    <text evidence="9">The sequence shown here is derived from an EMBL/GenBank/DDBJ whole genome shotgun (WGS) entry which is preliminary data.</text>
</comment>
<evidence type="ECO:0000313" key="9">
    <source>
        <dbReference type="EMBL" id="RYP03766.1"/>
    </source>
</evidence>
<dbReference type="Proteomes" id="UP000293360">
    <property type="component" value="Unassembled WGS sequence"/>
</dbReference>
<evidence type="ECO:0000256" key="4">
    <source>
        <dbReference type="ARBA" id="ARBA00022729"/>
    </source>
</evidence>